<comment type="caution">
    <text evidence="1">The sequence shown here is derived from an EMBL/GenBank/DDBJ whole genome shotgun (WGS) entry which is preliminary data.</text>
</comment>
<protein>
    <submittedName>
        <fullName evidence="1">Bacteriocin</fullName>
    </submittedName>
</protein>
<dbReference type="RefSeq" id="WP_065867034.1">
    <property type="nucleotide sequence ID" value="NZ_CP136906.1"/>
</dbReference>
<organism evidence="1 2">
    <name type="scientific">Limosilactobacillus reuteri</name>
    <name type="common">Lactobacillus reuteri</name>
    <dbReference type="NCBI Taxonomy" id="1598"/>
    <lineage>
        <taxon>Bacteria</taxon>
        <taxon>Bacillati</taxon>
        <taxon>Bacillota</taxon>
        <taxon>Bacilli</taxon>
        <taxon>Lactobacillales</taxon>
        <taxon>Lactobacillaceae</taxon>
        <taxon>Limosilactobacillus</taxon>
    </lineage>
</organism>
<dbReference type="InterPro" id="IPR019493">
    <property type="entry name" value="Bacteriocin_IIb_lactacin-rel"/>
</dbReference>
<proteinExistence type="predicted"/>
<reference evidence="1 2" key="1">
    <citation type="submission" date="2016-08" db="EMBL/GenBank/DDBJ databases">
        <title>Probiotic bacterium isolated from chicken gut.</title>
        <authorList>
            <person name="Levy J.L."/>
            <person name="Hassan H.M."/>
            <person name="Mendoza M.A."/>
        </authorList>
    </citation>
    <scope>NUCLEOTIDE SEQUENCE [LARGE SCALE GENOMIC DNA]</scope>
    <source>
        <strain evidence="1 2">P43</strain>
    </source>
</reference>
<name>A0A1C1ZMG8_LIMRT</name>
<dbReference type="AlphaFoldDB" id="A0A1C1ZMG8"/>
<accession>A0A1C1ZMG8</accession>
<evidence type="ECO:0000313" key="2">
    <source>
        <dbReference type="Proteomes" id="UP000095141"/>
    </source>
</evidence>
<gene>
    <name evidence="1" type="ORF">BFD03_05930</name>
</gene>
<dbReference type="Proteomes" id="UP000095141">
    <property type="component" value="Unassembled WGS sequence"/>
</dbReference>
<dbReference type="Pfam" id="PF10439">
    <property type="entry name" value="Bacteriocin_IIc"/>
    <property type="match status" value="1"/>
</dbReference>
<dbReference type="EMBL" id="MCNS01000009">
    <property type="protein sequence ID" value="OCX47602.1"/>
    <property type="molecule type" value="Genomic_DNA"/>
</dbReference>
<evidence type="ECO:0000313" key="1">
    <source>
        <dbReference type="EMBL" id="OCX47602.1"/>
    </source>
</evidence>
<dbReference type="GO" id="GO:0042742">
    <property type="term" value="P:defense response to bacterium"/>
    <property type="evidence" value="ECO:0007669"/>
    <property type="project" value="InterPro"/>
</dbReference>
<sequence length="68" mass="6609">MNKLDSSQLKKILGGRNSWQQNVSGAVGAAAAGAGLGAAICGPACGFVGAHYGAIAWAGVTGATHGFH</sequence>